<evidence type="ECO:0000313" key="3">
    <source>
        <dbReference type="EMBL" id="EGT52276.1"/>
    </source>
</evidence>
<dbReference type="PANTHER" id="PTHR21503:SF8">
    <property type="entry name" value="F-BOX ASSOCIATED DOMAIN-CONTAINING PROTEIN-RELATED"/>
    <property type="match status" value="1"/>
</dbReference>
<reference evidence="4" key="1">
    <citation type="submission" date="2011-07" db="EMBL/GenBank/DDBJ databases">
        <authorList>
            <consortium name="Caenorhabditis brenneri Sequencing and Analysis Consortium"/>
            <person name="Wilson R.K."/>
        </authorList>
    </citation>
    <scope>NUCLEOTIDE SEQUENCE [LARGE SCALE GENOMIC DNA]</scope>
    <source>
        <strain evidence="4">PB2801</strain>
    </source>
</reference>
<feature type="region of interest" description="Disordered" evidence="1">
    <location>
        <begin position="273"/>
        <end position="307"/>
    </location>
</feature>
<organism evidence="4">
    <name type="scientific">Caenorhabditis brenneri</name>
    <name type="common">Nematode worm</name>
    <dbReference type="NCBI Taxonomy" id="135651"/>
    <lineage>
        <taxon>Eukaryota</taxon>
        <taxon>Metazoa</taxon>
        <taxon>Ecdysozoa</taxon>
        <taxon>Nematoda</taxon>
        <taxon>Chromadorea</taxon>
        <taxon>Rhabditida</taxon>
        <taxon>Rhabditina</taxon>
        <taxon>Rhabditomorpha</taxon>
        <taxon>Rhabditoidea</taxon>
        <taxon>Rhabditidae</taxon>
        <taxon>Peloderinae</taxon>
        <taxon>Caenorhabditis</taxon>
    </lineage>
</organism>
<evidence type="ECO:0000256" key="1">
    <source>
        <dbReference type="SAM" id="MobiDB-lite"/>
    </source>
</evidence>
<accession>G0MEU0</accession>
<dbReference type="Proteomes" id="UP000008068">
    <property type="component" value="Unassembled WGS sequence"/>
</dbReference>
<evidence type="ECO:0000313" key="4">
    <source>
        <dbReference type="Proteomes" id="UP000008068"/>
    </source>
</evidence>
<sequence>MAFCAMLSYPLLASKLIFEGINPGQLFEMSRLSKRMEKKIRDSGMRCKKHNVSFTNQPGFCLNFTEDRKLEVLFNLPFPRTVTIRSGRFKDLYFSYAMISEDKMYVNPGHTSVFSGLYHFYDYIAGIFSTKLIGQLDVDVDKIKNLIGLLAIPEFSHCETLQLIGAEMEDEDAKYIQENCEIRDTLILNGRVGGREQNWKMLEVKNLVVKSNDWINLNDLILMKCQNVFIDDSKINAEDLIKFVTSWKEGYSNNRLKTLQVKFKGEPAFTKFKPTPIPKLPEDPVIPPAAIDGDSSDSDDSGEEGVPFPVPMRAVDVEEVIEKNDNILAGKELKTPWKALERKKIDFGKHGKAFYRGEPTFSRHCGEPDTYEIDSFSRNVEKFDSTLASIYIRDQTFRMLVWHQFEIPP</sequence>
<feature type="compositionally biased region" description="Acidic residues" evidence="1">
    <location>
        <begin position="294"/>
        <end position="303"/>
    </location>
</feature>
<dbReference type="OrthoDB" id="10431177at2759"/>
<dbReference type="eggNOG" id="ENOG502TGQH">
    <property type="taxonomic scope" value="Eukaryota"/>
</dbReference>
<dbReference type="InterPro" id="IPR012885">
    <property type="entry name" value="F-box_Sdz-33"/>
</dbReference>
<feature type="compositionally biased region" description="Pro residues" evidence="1">
    <location>
        <begin position="275"/>
        <end position="287"/>
    </location>
</feature>
<dbReference type="PANTHER" id="PTHR21503">
    <property type="entry name" value="F-BOX-CONTAINING HYPOTHETICAL PROTEIN C.ELEGANS"/>
    <property type="match status" value="1"/>
</dbReference>
<dbReference type="AlphaFoldDB" id="G0MEU0"/>
<name>G0MEU0_CAEBE</name>
<gene>
    <name evidence="3" type="ORF">CAEBREN_21890</name>
</gene>
<dbReference type="InParanoid" id="G0MEU0"/>
<evidence type="ECO:0000259" key="2">
    <source>
        <dbReference type="Pfam" id="PF07735"/>
    </source>
</evidence>
<dbReference type="EMBL" id="GL379791">
    <property type="protein sequence ID" value="EGT52276.1"/>
    <property type="molecule type" value="Genomic_DNA"/>
</dbReference>
<keyword evidence="4" id="KW-1185">Reference proteome</keyword>
<feature type="domain" description="Sdz-33 F-box" evidence="2">
    <location>
        <begin position="197"/>
        <end position="261"/>
    </location>
</feature>
<dbReference type="Pfam" id="PF07735">
    <property type="entry name" value="FBA_2"/>
    <property type="match status" value="1"/>
</dbReference>
<protein>
    <recommendedName>
        <fullName evidence="2">Sdz-33 F-box domain-containing protein</fullName>
    </recommendedName>
</protein>
<dbReference type="OMA" id="YAMISED"/>
<proteinExistence type="predicted"/>
<dbReference type="HOGENOM" id="CLU_676594_0_0_1"/>